<evidence type="ECO:0000313" key="3">
    <source>
        <dbReference type="Proteomes" id="UP001138768"/>
    </source>
</evidence>
<evidence type="ECO:0000259" key="1">
    <source>
        <dbReference type="Pfam" id="PF08241"/>
    </source>
</evidence>
<proteinExistence type="predicted"/>
<dbReference type="Pfam" id="PF08241">
    <property type="entry name" value="Methyltransf_11"/>
    <property type="match status" value="1"/>
</dbReference>
<dbReference type="Proteomes" id="UP001138768">
    <property type="component" value="Unassembled WGS sequence"/>
</dbReference>
<dbReference type="PANTHER" id="PTHR43591">
    <property type="entry name" value="METHYLTRANSFERASE"/>
    <property type="match status" value="1"/>
</dbReference>
<accession>A0A9X0WCG6</accession>
<comment type="caution">
    <text evidence="2">The sequence shown here is derived from an EMBL/GenBank/DDBJ whole genome shotgun (WGS) entry which is preliminary data.</text>
</comment>
<feature type="domain" description="Methyltransferase type 11" evidence="1">
    <location>
        <begin position="11"/>
        <end position="112"/>
    </location>
</feature>
<dbReference type="Gene3D" id="3.40.50.150">
    <property type="entry name" value="Vaccinia Virus protein VP39"/>
    <property type="match status" value="1"/>
</dbReference>
<protein>
    <recommendedName>
        <fullName evidence="1">Methyltransferase type 11 domain-containing protein</fullName>
    </recommendedName>
</protein>
<gene>
    <name evidence="2" type="ORF">CKO42_19795</name>
</gene>
<dbReference type="AlphaFoldDB" id="A0A9X0WCG6"/>
<sequence>MRAGGGTRIFDNACGVNATAFLLASAGLDLTGTDLNDQASPDGELPSEAWSHVDTKKFQGSMRFQTADSLALPFSDGEFDASYSISSLEHMPDPVQAVKEMIRVTRSGGLITFTMDVSPLSSPVEGESNVNLTNFSDIQDVLQATCSFFAPPRFDVPDDVLSWHGSQRDRTALHGLLKLIRRHFADSKKDRNFYIFCGSYIKR</sequence>
<dbReference type="InterPro" id="IPR029063">
    <property type="entry name" value="SAM-dependent_MTases_sf"/>
</dbReference>
<dbReference type="PANTHER" id="PTHR43591:SF24">
    <property type="entry name" value="2-METHOXY-6-POLYPRENYL-1,4-BENZOQUINOL METHYLASE, MITOCHONDRIAL"/>
    <property type="match status" value="1"/>
</dbReference>
<dbReference type="SUPFAM" id="SSF53335">
    <property type="entry name" value="S-adenosyl-L-methionine-dependent methyltransferases"/>
    <property type="match status" value="1"/>
</dbReference>
<name>A0A9X0WCG6_9GAMM</name>
<dbReference type="InterPro" id="IPR013216">
    <property type="entry name" value="Methyltransf_11"/>
</dbReference>
<dbReference type="EMBL" id="NRRY01000044">
    <property type="protein sequence ID" value="MBK1620630.1"/>
    <property type="molecule type" value="Genomic_DNA"/>
</dbReference>
<evidence type="ECO:0000313" key="2">
    <source>
        <dbReference type="EMBL" id="MBK1620630.1"/>
    </source>
</evidence>
<dbReference type="RefSeq" id="WP_200247813.1">
    <property type="nucleotide sequence ID" value="NZ_NRRY01000044.1"/>
</dbReference>
<keyword evidence="3" id="KW-1185">Reference proteome</keyword>
<dbReference type="GO" id="GO:0008757">
    <property type="term" value="F:S-adenosylmethionine-dependent methyltransferase activity"/>
    <property type="evidence" value="ECO:0007669"/>
    <property type="project" value="InterPro"/>
</dbReference>
<organism evidence="2 3">
    <name type="scientific">Lamprobacter modestohalophilus</name>
    <dbReference type="NCBI Taxonomy" id="1064514"/>
    <lineage>
        <taxon>Bacteria</taxon>
        <taxon>Pseudomonadati</taxon>
        <taxon>Pseudomonadota</taxon>
        <taxon>Gammaproteobacteria</taxon>
        <taxon>Chromatiales</taxon>
        <taxon>Chromatiaceae</taxon>
        <taxon>Lamprobacter</taxon>
    </lineage>
</organism>
<reference evidence="2 3" key="1">
    <citation type="journal article" date="2020" name="Microorganisms">
        <title>Osmotic Adaptation and Compatible Solute Biosynthesis of Phototrophic Bacteria as Revealed from Genome Analyses.</title>
        <authorList>
            <person name="Imhoff J.F."/>
            <person name="Rahn T."/>
            <person name="Kunzel S."/>
            <person name="Keller A."/>
            <person name="Neulinger S.C."/>
        </authorList>
    </citation>
    <scope>NUCLEOTIDE SEQUENCE [LARGE SCALE GENOMIC DNA]</scope>
    <source>
        <strain evidence="2 3">DSM 25653</strain>
    </source>
</reference>